<keyword evidence="2" id="KW-1185">Reference proteome</keyword>
<protein>
    <recommendedName>
        <fullName evidence="3">DUF2383 domain-containing protein</fullName>
    </recommendedName>
</protein>
<dbReference type="EMBL" id="JACGWT010000004">
    <property type="protein sequence ID" value="MBA8795022.1"/>
    <property type="molecule type" value="Genomic_DNA"/>
</dbReference>
<evidence type="ECO:0008006" key="3">
    <source>
        <dbReference type="Google" id="ProtNLM"/>
    </source>
</evidence>
<organism evidence="1 2">
    <name type="scientific">Microlunatus kandeliicorticis</name>
    <dbReference type="NCBI Taxonomy" id="1759536"/>
    <lineage>
        <taxon>Bacteria</taxon>
        <taxon>Bacillati</taxon>
        <taxon>Actinomycetota</taxon>
        <taxon>Actinomycetes</taxon>
        <taxon>Propionibacteriales</taxon>
        <taxon>Propionibacteriaceae</taxon>
        <taxon>Microlunatus</taxon>
    </lineage>
</organism>
<gene>
    <name evidence="1" type="ORF">FHX74_002650</name>
</gene>
<comment type="caution">
    <text evidence="1">The sequence shown here is derived from an EMBL/GenBank/DDBJ whole genome shotgun (WGS) entry which is preliminary data.</text>
</comment>
<reference evidence="1 2" key="1">
    <citation type="submission" date="2020-07" db="EMBL/GenBank/DDBJ databases">
        <title>Sequencing the genomes of 1000 actinobacteria strains.</title>
        <authorList>
            <person name="Klenk H.-P."/>
        </authorList>
    </citation>
    <scope>NUCLEOTIDE SEQUENCE [LARGE SCALE GENOMIC DNA]</scope>
    <source>
        <strain evidence="1 2">DSM 100723</strain>
    </source>
</reference>
<dbReference type="RefSeq" id="WP_182560637.1">
    <property type="nucleotide sequence ID" value="NZ_JACGWT010000004.1"/>
</dbReference>
<dbReference type="Proteomes" id="UP000523079">
    <property type="component" value="Unassembled WGS sequence"/>
</dbReference>
<name>A0A7W3ITK4_9ACTN</name>
<proteinExistence type="predicted"/>
<sequence>MDDVLGTYLQSHEALARAGSDAFRRAADHQADTAHGPLLRQLSDDVAADHALLRGLLDRLEVGPHPALSVMARAGDRLAGHRPDGQLLSRSPLADLNELEDLLAAMRMRVAGLDALTATDGRSPVDGRIEPAVLTRLRSRAHDQLGLVESVHRHVAAAVLDA</sequence>
<dbReference type="AlphaFoldDB" id="A0A7W3ITK4"/>
<accession>A0A7W3ITK4</accession>
<evidence type="ECO:0000313" key="2">
    <source>
        <dbReference type="Proteomes" id="UP000523079"/>
    </source>
</evidence>
<evidence type="ECO:0000313" key="1">
    <source>
        <dbReference type="EMBL" id="MBA8795022.1"/>
    </source>
</evidence>